<gene>
    <name evidence="9" type="ORF">HNQ59_002848</name>
</gene>
<feature type="domain" description="PBP" evidence="8">
    <location>
        <begin position="7"/>
        <end position="287"/>
    </location>
</feature>
<dbReference type="GO" id="GO:0042301">
    <property type="term" value="F:phosphate ion binding"/>
    <property type="evidence" value="ECO:0007669"/>
    <property type="project" value="InterPro"/>
</dbReference>
<evidence type="ECO:0000256" key="4">
    <source>
        <dbReference type="ARBA" id="ARBA00021889"/>
    </source>
</evidence>
<dbReference type="Proteomes" id="UP000575898">
    <property type="component" value="Unassembled WGS sequence"/>
</dbReference>
<dbReference type="PANTHER" id="PTHR42996">
    <property type="entry name" value="PHOSPHATE-BINDING PROTEIN PSTS"/>
    <property type="match status" value="1"/>
</dbReference>
<dbReference type="InterPro" id="IPR024370">
    <property type="entry name" value="PBP_domain"/>
</dbReference>
<comment type="function">
    <text evidence="1 7">Part of the ABC transporter complex PstSACB involved in phosphate import.</text>
</comment>
<dbReference type="EMBL" id="JACHHY010000018">
    <property type="protein sequence ID" value="MBB5019546.1"/>
    <property type="molecule type" value="Genomic_DNA"/>
</dbReference>
<evidence type="ECO:0000256" key="3">
    <source>
        <dbReference type="ARBA" id="ARBA00011529"/>
    </source>
</evidence>
<evidence type="ECO:0000313" key="10">
    <source>
        <dbReference type="Proteomes" id="UP000575898"/>
    </source>
</evidence>
<comment type="similarity">
    <text evidence="2 7">Belongs to the PstS family.</text>
</comment>
<dbReference type="GO" id="GO:0035435">
    <property type="term" value="P:phosphate ion transmembrane transport"/>
    <property type="evidence" value="ECO:0007669"/>
    <property type="project" value="InterPro"/>
</dbReference>
<keyword evidence="6 7" id="KW-0592">Phosphate transport</keyword>
<dbReference type="CDD" id="cd13565">
    <property type="entry name" value="PBP2_PstS"/>
    <property type="match status" value="1"/>
</dbReference>
<dbReference type="InterPro" id="IPR005673">
    <property type="entry name" value="ABC_phos-bd_PstS"/>
</dbReference>
<evidence type="ECO:0000313" key="9">
    <source>
        <dbReference type="EMBL" id="MBB5019546.1"/>
    </source>
</evidence>
<accession>A0A840MT20</accession>
<dbReference type="AlphaFoldDB" id="A0A840MT20"/>
<name>A0A840MT20_9PROT</name>
<dbReference type="NCBIfam" id="TIGR00975">
    <property type="entry name" value="3a0107s03"/>
    <property type="match status" value="1"/>
</dbReference>
<keyword evidence="5 7" id="KW-0813">Transport</keyword>
<dbReference type="InterPro" id="IPR050962">
    <property type="entry name" value="Phosphate-bind_PstS"/>
</dbReference>
<evidence type="ECO:0000259" key="8">
    <source>
        <dbReference type="Pfam" id="PF12849"/>
    </source>
</evidence>
<evidence type="ECO:0000256" key="2">
    <source>
        <dbReference type="ARBA" id="ARBA00008725"/>
    </source>
</evidence>
<dbReference type="Pfam" id="PF12849">
    <property type="entry name" value="PBP_like_2"/>
    <property type="match status" value="1"/>
</dbReference>
<evidence type="ECO:0000256" key="7">
    <source>
        <dbReference type="PIRNR" id="PIRNR002756"/>
    </source>
</evidence>
<evidence type="ECO:0000256" key="1">
    <source>
        <dbReference type="ARBA" id="ARBA00002841"/>
    </source>
</evidence>
<dbReference type="GO" id="GO:0043190">
    <property type="term" value="C:ATP-binding cassette (ABC) transporter complex"/>
    <property type="evidence" value="ECO:0007669"/>
    <property type="project" value="InterPro"/>
</dbReference>
<dbReference type="PIRSF" id="PIRSF002756">
    <property type="entry name" value="PstS"/>
    <property type="match status" value="1"/>
</dbReference>
<evidence type="ECO:0000256" key="6">
    <source>
        <dbReference type="ARBA" id="ARBA00022592"/>
    </source>
</evidence>
<dbReference type="SUPFAM" id="SSF53850">
    <property type="entry name" value="Periplasmic binding protein-like II"/>
    <property type="match status" value="1"/>
</dbReference>
<organism evidence="9 10">
    <name type="scientific">Chitinivorax tropicus</name>
    <dbReference type="NCBI Taxonomy" id="714531"/>
    <lineage>
        <taxon>Bacteria</taxon>
        <taxon>Pseudomonadati</taxon>
        <taxon>Pseudomonadota</taxon>
        <taxon>Betaproteobacteria</taxon>
        <taxon>Chitinivorax</taxon>
    </lineage>
</organism>
<evidence type="ECO:0000256" key="5">
    <source>
        <dbReference type="ARBA" id="ARBA00022448"/>
    </source>
</evidence>
<protein>
    <recommendedName>
        <fullName evidence="4 7">Phosphate-binding protein PstS</fullName>
    </recommendedName>
</protein>
<sequence>MAQPVAAVEVMGAGASAAGTIYNKWADGWQKNGGHSLRYETMGPVKMVEAVRGGKIDFGVTDAPPSSAELNKIGLVAFPTVISGLVPVVNLPGVKGGQLRLNADVLARIMSGKVTDWADPAILALNENSHLTSRAIKVIVRGDNSGSTQHLTHYLSATSPEWKSNFGTGYTVKWMAGATAVKGSAEMAAAVKSTEGAIGYVDFGIALEQGLTDVRMENAAGKFVRATPNAFVEAMQNSTWPSRGDFDEKLTNMRGSGSWPIAMAMFAVMPKVAENVPRTSAAVQLFIRGFVSGDRAANSSSYASLPVAVQGKATNTMASIRDKSGQPLPVSFF</sequence>
<dbReference type="RefSeq" id="WP_184040583.1">
    <property type="nucleotide sequence ID" value="NZ_JACHHY010000018.1"/>
</dbReference>
<keyword evidence="10" id="KW-1185">Reference proteome</keyword>
<proteinExistence type="inferred from homology"/>
<dbReference type="Gene3D" id="3.40.190.10">
    <property type="entry name" value="Periplasmic binding protein-like II"/>
    <property type="match status" value="2"/>
</dbReference>
<comment type="subunit">
    <text evidence="3 7">The complex is composed of two ATP-binding proteins (PstB), two transmembrane proteins (PstC and PstA) and a solute-binding protein (PstS).</text>
</comment>
<dbReference type="PANTHER" id="PTHR42996:SF1">
    <property type="entry name" value="PHOSPHATE-BINDING PROTEIN PSTS"/>
    <property type="match status" value="1"/>
</dbReference>
<comment type="caution">
    <text evidence="9">The sequence shown here is derived from an EMBL/GenBank/DDBJ whole genome shotgun (WGS) entry which is preliminary data.</text>
</comment>
<reference evidence="9 10" key="1">
    <citation type="submission" date="2020-08" db="EMBL/GenBank/DDBJ databases">
        <title>Genomic Encyclopedia of Type Strains, Phase IV (KMG-IV): sequencing the most valuable type-strain genomes for metagenomic binning, comparative biology and taxonomic classification.</title>
        <authorList>
            <person name="Goeker M."/>
        </authorList>
    </citation>
    <scope>NUCLEOTIDE SEQUENCE [LARGE SCALE GENOMIC DNA]</scope>
    <source>
        <strain evidence="9 10">DSM 27165</strain>
    </source>
</reference>